<keyword evidence="3" id="KW-0663">Pyridoxal phosphate</keyword>
<feature type="domain" description="Aromatic amino acid beta-eliminating lyase/threonine aldolase" evidence="4">
    <location>
        <begin position="32"/>
        <end position="289"/>
    </location>
</feature>
<dbReference type="GO" id="GO:0016829">
    <property type="term" value="F:lyase activity"/>
    <property type="evidence" value="ECO:0007669"/>
    <property type="project" value="InterPro"/>
</dbReference>
<dbReference type="Gene3D" id="3.40.640.10">
    <property type="entry name" value="Type I PLP-dependent aspartate aminotransferase-like (Major domain)"/>
    <property type="match status" value="1"/>
</dbReference>
<organism evidence="5 6">
    <name type="scientific">Candidatus Gottesmanbacteria bacterium RIFCSPLOWO2_02_FULL_38_8</name>
    <dbReference type="NCBI Taxonomy" id="1798397"/>
    <lineage>
        <taxon>Bacteria</taxon>
        <taxon>Candidatus Gottesmaniibacteriota</taxon>
    </lineage>
</organism>
<evidence type="ECO:0000256" key="2">
    <source>
        <dbReference type="ARBA" id="ARBA00006966"/>
    </source>
</evidence>
<dbReference type="SUPFAM" id="SSF53383">
    <property type="entry name" value="PLP-dependent transferases"/>
    <property type="match status" value="1"/>
</dbReference>
<comment type="caution">
    <text evidence="5">The sequence shown here is derived from an EMBL/GenBank/DDBJ whole genome shotgun (WGS) entry which is preliminary data.</text>
</comment>
<evidence type="ECO:0000313" key="5">
    <source>
        <dbReference type="EMBL" id="OGG31181.1"/>
    </source>
</evidence>
<dbReference type="AlphaFoldDB" id="A0A1F6B2N7"/>
<evidence type="ECO:0000256" key="3">
    <source>
        <dbReference type="ARBA" id="ARBA00022898"/>
    </source>
</evidence>
<dbReference type="PANTHER" id="PTHR48097:SF5">
    <property type="entry name" value="LOW SPECIFICITY L-THREONINE ALDOLASE"/>
    <property type="match status" value="1"/>
</dbReference>
<protein>
    <submittedName>
        <fullName evidence="5">Threonine aldolase</fullName>
    </submittedName>
</protein>
<dbReference type="InterPro" id="IPR015422">
    <property type="entry name" value="PyrdxlP-dep_Trfase_small"/>
</dbReference>
<reference evidence="5 6" key="1">
    <citation type="journal article" date="2016" name="Nat. Commun.">
        <title>Thousands of microbial genomes shed light on interconnected biogeochemical processes in an aquifer system.</title>
        <authorList>
            <person name="Anantharaman K."/>
            <person name="Brown C.T."/>
            <person name="Hug L.A."/>
            <person name="Sharon I."/>
            <person name="Castelle C.J."/>
            <person name="Probst A.J."/>
            <person name="Thomas B.C."/>
            <person name="Singh A."/>
            <person name="Wilkins M.J."/>
            <person name="Karaoz U."/>
            <person name="Brodie E.L."/>
            <person name="Williams K.H."/>
            <person name="Hubbard S.S."/>
            <person name="Banfield J.F."/>
        </authorList>
    </citation>
    <scope>NUCLEOTIDE SEQUENCE [LARGE SCALE GENOMIC DNA]</scope>
</reference>
<proteinExistence type="inferred from homology"/>
<gene>
    <name evidence="5" type="ORF">A3I51_00590</name>
</gene>
<dbReference type="Pfam" id="PF01212">
    <property type="entry name" value="Beta_elim_lyase"/>
    <property type="match status" value="1"/>
</dbReference>
<dbReference type="GO" id="GO:0006520">
    <property type="term" value="P:amino acid metabolic process"/>
    <property type="evidence" value="ECO:0007669"/>
    <property type="project" value="InterPro"/>
</dbReference>
<evidence type="ECO:0000259" key="4">
    <source>
        <dbReference type="Pfam" id="PF01212"/>
    </source>
</evidence>
<comment type="similarity">
    <text evidence="2">Belongs to the threonine aldolase family.</text>
</comment>
<accession>A0A1F6B2N7</accession>
<evidence type="ECO:0000313" key="6">
    <source>
        <dbReference type="Proteomes" id="UP000179209"/>
    </source>
</evidence>
<dbReference type="Proteomes" id="UP000179209">
    <property type="component" value="Unassembled WGS sequence"/>
</dbReference>
<dbReference type="InterPro" id="IPR015424">
    <property type="entry name" value="PyrdxlP-dep_Trfase"/>
</dbReference>
<dbReference type="Gene3D" id="3.90.1150.10">
    <property type="entry name" value="Aspartate Aminotransferase, domain 1"/>
    <property type="match status" value="1"/>
</dbReference>
<dbReference type="InterPro" id="IPR015421">
    <property type="entry name" value="PyrdxlP-dep_Trfase_major"/>
</dbReference>
<name>A0A1F6B2N7_9BACT</name>
<comment type="cofactor">
    <cofactor evidence="1">
        <name>pyridoxal 5'-phosphate</name>
        <dbReference type="ChEBI" id="CHEBI:597326"/>
    </cofactor>
</comment>
<dbReference type="PANTHER" id="PTHR48097">
    <property type="entry name" value="L-THREONINE ALDOLASE-RELATED"/>
    <property type="match status" value="1"/>
</dbReference>
<dbReference type="EMBL" id="MFKA01000073">
    <property type="protein sequence ID" value="OGG31181.1"/>
    <property type="molecule type" value="Genomic_DNA"/>
</dbReference>
<dbReference type="InterPro" id="IPR001597">
    <property type="entry name" value="ArAA_b-elim_lyase/Thr_aldolase"/>
</dbReference>
<evidence type="ECO:0000256" key="1">
    <source>
        <dbReference type="ARBA" id="ARBA00001933"/>
    </source>
</evidence>
<sequence>MKKYLFFNDYSEGAHPDILKALERTNKTQEMGYGEDFYTIEAKKVIRKAINKDNADIHFVSGGTQTNLVVLESILRPYESVISATSGHINIHEAGAIEGVGHKINTVESNDGKLTVSLIKKIIEAHSDEHMVKPKVVFISQATELGTIYSKAELRDISEFCRKNNLYLYLDGARLGSALTSIQSDLTLEEVAKLVDVFYIGGTKNGALLGETIVILNKNLGQDFRYYLKRRGALLAKGRSISVQFLELFKNNLYFELARHANQMAERLTDGIKKLGYKFLTESPTNQIFPIFPNKVIKKLEELYGFYIWTKIDETNSAIRLVTSWATDEKAVDEFLNDLAKLK</sequence>